<dbReference type="SUPFAM" id="SSF51735">
    <property type="entry name" value="NAD(P)-binding Rossmann-fold domains"/>
    <property type="match status" value="1"/>
</dbReference>
<dbReference type="Gene3D" id="3.40.50.720">
    <property type="entry name" value="NAD(P)-binding Rossmann-like Domain"/>
    <property type="match status" value="1"/>
</dbReference>
<evidence type="ECO:0000259" key="3">
    <source>
        <dbReference type="Pfam" id="PF22725"/>
    </source>
</evidence>
<reference evidence="4 5" key="1">
    <citation type="submission" date="2021-01" db="EMBL/GenBank/DDBJ databases">
        <title>Whole genome shotgun sequence of Catellatospora bangladeshensis NBRC 107357.</title>
        <authorList>
            <person name="Komaki H."/>
            <person name="Tamura T."/>
        </authorList>
    </citation>
    <scope>NUCLEOTIDE SEQUENCE [LARGE SCALE GENOMIC DNA]</scope>
    <source>
        <strain evidence="4 5">NBRC 107357</strain>
    </source>
</reference>
<organism evidence="4 5">
    <name type="scientific">Catellatospora bangladeshensis</name>
    <dbReference type="NCBI Taxonomy" id="310355"/>
    <lineage>
        <taxon>Bacteria</taxon>
        <taxon>Bacillati</taxon>
        <taxon>Actinomycetota</taxon>
        <taxon>Actinomycetes</taxon>
        <taxon>Micromonosporales</taxon>
        <taxon>Micromonosporaceae</taxon>
        <taxon>Catellatospora</taxon>
    </lineage>
</organism>
<evidence type="ECO:0000259" key="2">
    <source>
        <dbReference type="Pfam" id="PF01408"/>
    </source>
</evidence>
<dbReference type="Pfam" id="PF01408">
    <property type="entry name" value="GFO_IDH_MocA"/>
    <property type="match status" value="1"/>
</dbReference>
<evidence type="ECO:0000313" key="4">
    <source>
        <dbReference type="EMBL" id="GIF79887.1"/>
    </source>
</evidence>
<dbReference type="InterPro" id="IPR000683">
    <property type="entry name" value="Gfo/Idh/MocA-like_OxRdtase_N"/>
</dbReference>
<dbReference type="InterPro" id="IPR050463">
    <property type="entry name" value="Gfo/Idh/MocA_oxidrdct_glycsds"/>
</dbReference>
<comment type="caution">
    <text evidence="4">The sequence shown here is derived from an EMBL/GenBank/DDBJ whole genome shotgun (WGS) entry which is preliminary data.</text>
</comment>
<dbReference type="Gene3D" id="3.30.360.10">
    <property type="entry name" value="Dihydrodipicolinate Reductase, domain 2"/>
    <property type="match status" value="1"/>
</dbReference>
<dbReference type="RefSeq" id="WP_203742907.1">
    <property type="nucleotide sequence ID" value="NZ_BONF01000008.1"/>
</dbReference>
<name>A0A8J3NG06_9ACTN</name>
<dbReference type="GO" id="GO:0016491">
    <property type="term" value="F:oxidoreductase activity"/>
    <property type="evidence" value="ECO:0007669"/>
    <property type="project" value="UniProtKB-KW"/>
</dbReference>
<keyword evidence="1" id="KW-0560">Oxidoreductase</keyword>
<feature type="domain" description="Gfo/Idh/MocA-like oxidoreductase N-terminal" evidence="2">
    <location>
        <begin position="6"/>
        <end position="122"/>
    </location>
</feature>
<sequence length="372" mass="39496">MTATTVALIGANGHGMYHRRQLAELAEQTGAVRLVALADTREVVDPPDGVPVYTDHVALLVEVKPQVVIVCTPPHTHLALTRDALRAGADVLLEKPPVLDRAEHEALVAAEAETGRVVQVGFQALASPALVRLRAAVAGGALGAVRHISVLGCWKRDDAYWARSPWSGRRTVDGRPSLDGALANPFAHAVMQALSVLDAPVERVEVDWLRVRPIEVEDTATLRITLSGGVTVLVAVTLAGEGFVDGDLTVYGERGDAELGFREDLLRLPGEAAATPVAGRRTLLENLLAHRAEGEPLLAPLSRTAPFTTVIEQLRAAPPPYQVAEEALDVADGHRTLRGVNTVLARCAARGALMNELSRPWSATVPDGTANG</sequence>
<evidence type="ECO:0000256" key="1">
    <source>
        <dbReference type="ARBA" id="ARBA00023002"/>
    </source>
</evidence>
<evidence type="ECO:0000313" key="5">
    <source>
        <dbReference type="Proteomes" id="UP000601223"/>
    </source>
</evidence>
<dbReference type="AlphaFoldDB" id="A0A8J3NG06"/>
<dbReference type="InterPro" id="IPR055170">
    <property type="entry name" value="GFO_IDH_MocA-like_dom"/>
</dbReference>
<gene>
    <name evidence="4" type="ORF">Cba03nite_12360</name>
</gene>
<dbReference type="InterPro" id="IPR036291">
    <property type="entry name" value="NAD(P)-bd_dom_sf"/>
</dbReference>
<keyword evidence="5" id="KW-1185">Reference proteome</keyword>
<dbReference type="PANTHER" id="PTHR43818">
    <property type="entry name" value="BCDNA.GH03377"/>
    <property type="match status" value="1"/>
</dbReference>
<feature type="domain" description="GFO/IDH/MocA-like oxidoreductase" evidence="3">
    <location>
        <begin position="132"/>
        <end position="257"/>
    </location>
</feature>
<dbReference type="SUPFAM" id="SSF55347">
    <property type="entry name" value="Glyceraldehyde-3-phosphate dehydrogenase-like, C-terminal domain"/>
    <property type="match status" value="1"/>
</dbReference>
<dbReference type="Proteomes" id="UP000601223">
    <property type="component" value="Unassembled WGS sequence"/>
</dbReference>
<dbReference type="Pfam" id="PF22725">
    <property type="entry name" value="GFO_IDH_MocA_C3"/>
    <property type="match status" value="1"/>
</dbReference>
<accession>A0A8J3NG06</accession>
<proteinExistence type="predicted"/>
<dbReference type="PANTHER" id="PTHR43818:SF11">
    <property type="entry name" value="BCDNA.GH03377"/>
    <property type="match status" value="1"/>
</dbReference>
<dbReference type="GO" id="GO:0000166">
    <property type="term" value="F:nucleotide binding"/>
    <property type="evidence" value="ECO:0007669"/>
    <property type="project" value="InterPro"/>
</dbReference>
<dbReference type="EMBL" id="BONF01000008">
    <property type="protein sequence ID" value="GIF79887.1"/>
    <property type="molecule type" value="Genomic_DNA"/>
</dbReference>
<protein>
    <submittedName>
        <fullName evidence="4">Oxidoreductase</fullName>
    </submittedName>
</protein>